<name>A0A2H1E709_9FLAO</name>
<keyword evidence="3" id="KW-1185">Reference proteome</keyword>
<evidence type="ECO:0000313" key="2">
    <source>
        <dbReference type="EMBL" id="SFZ80415.1"/>
    </source>
</evidence>
<dbReference type="RefSeq" id="WP_024741357.1">
    <property type="nucleotide sequence ID" value="NZ_BAUG01000025.1"/>
</dbReference>
<dbReference type="SUPFAM" id="SSF51445">
    <property type="entry name" value="(Trans)glycosidases"/>
    <property type="match status" value="1"/>
</dbReference>
<dbReference type="InterPro" id="IPR004352">
    <property type="entry name" value="GH114_TIM-barrel"/>
</dbReference>
<dbReference type="EMBL" id="LT634361">
    <property type="protein sequence ID" value="SFZ80415.1"/>
    <property type="molecule type" value="Genomic_DNA"/>
</dbReference>
<keyword evidence="2" id="KW-0378">Hydrolase</keyword>
<protein>
    <submittedName>
        <fullName evidence="2">Glycoside hydrolase, family GHnc</fullName>
    </submittedName>
</protein>
<dbReference type="InterPro" id="IPR017853">
    <property type="entry name" value="GH"/>
</dbReference>
<organism evidence="2 3">
    <name type="scientific">Tenacibaculum maritimum NCIMB 2154</name>
    <dbReference type="NCBI Taxonomy" id="1349785"/>
    <lineage>
        <taxon>Bacteria</taxon>
        <taxon>Pseudomonadati</taxon>
        <taxon>Bacteroidota</taxon>
        <taxon>Flavobacteriia</taxon>
        <taxon>Flavobacteriales</taxon>
        <taxon>Flavobacteriaceae</taxon>
        <taxon>Tenacibaculum</taxon>
    </lineage>
</organism>
<dbReference type="AlphaFoldDB" id="A0A2H1E709"/>
<dbReference type="KEGG" id="tmar:MARIT_0520"/>
<dbReference type="GeneID" id="47722118"/>
<gene>
    <name evidence="2" type="ORF">MARIT_0520</name>
</gene>
<dbReference type="Gene3D" id="3.20.20.70">
    <property type="entry name" value="Aldolase class I"/>
    <property type="match status" value="1"/>
</dbReference>
<dbReference type="GO" id="GO:0016787">
    <property type="term" value="F:hydrolase activity"/>
    <property type="evidence" value="ECO:0007669"/>
    <property type="project" value="UniProtKB-KW"/>
</dbReference>
<dbReference type="Proteomes" id="UP000231564">
    <property type="component" value="Chromosome MARIT"/>
</dbReference>
<dbReference type="OrthoDB" id="10730at2"/>
<feature type="domain" description="Glycoside-hydrolase family GH114 TIM-barrel" evidence="1">
    <location>
        <begin position="36"/>
        <end position="254"/>
    </location>
</feature>
<dbReference type="PANTHER" id="PTHR35882">
    <property type="entry name" value="PELA"/>
    <property type="match status" value="1"/>
</dbReference>
<dbReference type="PANTHER" id="PTHR35882:SF2">
    <property type="entry name" value="PELA"/>
    <property type="match status" value="1"/>
</dbReference>
<sequence length="260" mass="31130">MSITFLLSSKIFSNSGKDNIFLCYGKVPVQQIVDFKYVILEEAHYTKEEVSEIKKKNDNVLCYISLGEVHQYVSFYKEAKKYTLQGKNTTWNSYYLDLEQKPLQHILLQNIQEKLRKGFDGLFLDNIDNYGPYGKQKHLQKKLVEFLATIKSNFPTIYLMQNAGLPLVEYTHPYVNSVAIESVITNYDFQHKEYKFRKRRERKRIIKALQKIECEYKIPFLLIEYTNNKRKYRKIKRKLKRHNWNLFIGQIDLQRKPTFN</sequence>
<accession>A0A2H1E709</accession>
<dbReference type="InterPro" id="IPR013785">
    <property type="entry name" value="Aldolase_TIM"/>
</dbReference>
<reference evidence="2 3" key="1">
    <citation type="submission" date="2016-11" db="EMBL/GenBank/DDBJ databases">
        <authorList>
            <person name="Jaros S."/>
            <person name="Januszkiewicz K."/>
            <person name="Wedrychowicz H."/>
        </authorList>
    </citation>
    <scope>NUCLEOTIDE SEQUENCE [LARGE SCALE GENOMIC DNA]</scope>
    <source>
        <strain evidence="2">NCIMB 2154T</strain>
    </source>
</reference>
<evidence type="ECO:0000259" key="1">
    <source>
        <dbReference type="Pfam" id="PF03537"/>
    </source>
</evidence>
<proteinExistence type="predicted"/>
<dbReference type="STRING" id="1349785.GCA_000509405_01335"/>
<dbReference type="Pfam" id="PF03537">
    <property type="entry name" value="Glyco_hydro_114"/>
    <property type="match status" value="1"/>
</dbReference>
<evidence type="ECO:0000313" key="3">
    <source>
        <dbReference type="Proteomes" id="UP000231564"/>
    </source>
</evidence>